<keyword evidence="5" id="KW-0324">Glycolysis</keyword>
<dbReference type="InterPro" id="IPR023665">
    <property type="entry name" value="ApgAM_prokaryotes"/>
</dbReference>
<accession>A0A3N5BMZ9</accession>
<evidence type="ECO:0000259" key="7">
    <source>
        <dbReference type="Pfam" id="PF01676"/>
    </source>
</evidence>
<keyword evidence="9" id="KW-1185">Reference proteome</keyword>
<dbReference type="Gene3D" id="3.30.70.2130">
    <property type="entry name" value="Metalloenzyme domain"/>
    <property type="match status" value="1"/>
</dbReference>
<dbReference type="PANTHER" id="PTHR31209">
    <property type="entry name" value="COFACTOR-INDEPENDENT PHOSPHOGLYCERATE MUTASE"/>
    <property type="match status" value="1"/>
</dbReference>
<dbReference type="InterPro" id="IPR042253">
    <property type="entry name" value="Pglycerate_mutase_ApgM_sf"/>
</dbReference>
<dbReference type="Pfam" id="PF01676">
    <property type="entry name" value="Metalloenzyme"/>
    <property type="match status" value="1"/>
</dbReference>
<dbReference type="PANTHER" id="PTHR31209:SF4">
    <property type="entry name" value="2,3-BISPHOSPHOGLYCERATE-INDEPENDENT PHOSPHOGLYCERATE MUTASE"/>
    <property type="match status" value="1"/>
</dbReference>
<feature type="domain" description="Metalloenzyme" evidence="7">
    <location>
        <begin position="1"/>
        <end position="370"/>
    </location>
</feature>
<evidence type="ECO:0000313" key="8">
    <source>
        <dbReference type="EMBL" id="RPF47135.1"/>
    </source>
</evidence>
<dbReference type="CDD" id="cd16011">
    <property type="entry name" value="iPGM_like"/>
    <property type="match status" value="1"/>
</dbReference>
<dbReference type="OrthoDB" id="9800863at2"/>
<dbReference type="GO" id="GO:0046872">
    <property type="term" value="F:metal ion binding"/>
    <property type="evidence" value="ECO:0007669"/>
    <property type="project" value="InterPro"/>
</dbReference>
<dbReference type="SUPFAM" id="SSF53649">
    <property type="entry name" value="Alkaline phosphatase-like"/>
    <property type="match status" value="1"/>
</dbReference>
<dbReference type="PIRSF" id="PIRSF006392">
    <property type="entry name" value="IPGAM_arch"/>
    <property type="match status" value="1"/>
</dbReference>
<dbReference type="InterPro" id="IPR017850">
    <property type="entry name" value="Alkaline_phosphatase_core_sf"/>
</dbReference>
<comment type="similarity">
    <text evidence="4">Belongs to the BPG-independent phosphoglycerate mutase family. A-PGAM subfamily.</text>
</comment>
<protein>
    <submittedName>
        <fullName evidence="8">2,3-bisphosphoglycerate-independent phosphoglycerate mutase</fullName>
    </submittedName>
</protein>
<evidence type="ECO:0000313" key="9">
    <source>
        <dbReference type="Proteomes" id="UP000282654"/>
    </source>
</evidence>
<dbReference type="Gene3D" id="3.40.720.10">
    <property type="entry name" value="Alkaline Phosphatase, subunit A"/>
    <property type="match status" value="1"/>
</dbReference>
<comment type="function">
    <text evidence="2">Catalyzes the interconversion of 2-phosphoglycerate and 3-phosphoglycerate.</text>
</comment>
<dbReference type="NCBIfam" id="NF003242">
    <property type="entry name" value="PRK04200.1"/>
    <property type="match status" value="1"/>
</dbReference>
<dbReference type="Pfam" id="PF10143">
    <property type="entry name" value="PhosphMutase"/>
    <property type="match status" value="1"/>
</dbReference>
<dbReference type="NCBIfam" id="TIGR00306">
    <property type="entry name" value="apgM"/>
    <property type="match status" value="1"/>
</dbReference>
<dbReference type="InterPro" id="IPR004456">
    <property type="entry name" value="Pglycerate_mutase_ApgM"/>
</dbReference>
<evidence type="ECO:0000256" key="3">
    <source>
        <dbReference type="ARBA" id="ARBA00004921"/>
    </source>
</evidence>
<name>A0A3N5BMZ9_9THEO</name>
<organism evidence="8 9">
    <name type="scientific">Thermodesulfitimonas autotrophica</name>
    <dbReference type="NCBI Taxonomy" id="1894989"/>
    <lineage>
        <taxon>Bacteria</taxon>
        <taxon>Bacillati</taxon>
        <taxon>Bacillota</taxon>
        <taxon>Clostridia</taxon>
        <taxon>Thermoanaerobacterales</taxon>
        <taxon>Thermoanaerobacteraceae</taxon>
        <taxon>Thermodesulfitimonas</taxon>
    </lineage>
</organism>
<sequence>MKYVIVLADGMADYPCPELGGLTPLAYARTPHMDRLAAQGTVGQVKTVPDGFPPGSDVANLAVLGYDPRECYTGRAPLEAASMGVALGPEDVAFRCNLVTLSDDEPYAAKVMVDYSAGEISSAEARELIGAVQERLGSGTVSFYAGVSYRHLMVWRGGPAETSLTPPHDITGRVIGEYLPRGEGGEFLRRLMEESAGFLPGEAVNRRRVAEGKRPANSLWFWGQGRRPQLAPFREKYGLAGSVIAAVDLIRGIGVLAGMRVPVVPGATGNLHTDYRAKARAALNELAAGQDFVFIHVEAADEAGHQGDVAAKVKAIEEIDAKVVGVVVAALQEAFPRWRVMILPDHPTPLPLKTHTAEPVPFAIADSGAAGPGAPGKVFSEAAAAAAGLEFLSGPELLAFFLGRADSSAVADR</sequence>
<gene>
    <name evidence="8" type="ORF">EDD75_1411</name>
</gene>
<keyword evidence="6" id="KW-0413">Isomerase</keyword>
<evidence type="ECO:0000256" key="4">
    <source>
        <dbReference type="ARBA" id="ARBA00005524"/>
    </source>
</evidence>
<dbReference type="Proteomes" id="UP000282654">
    <property type="component" value="Unassembled WGS sequence"/>
</dbReference>
<dbReference type="InterPro" id="IPR006124">
    <property type="entry name" value="Metalloenzyme"/>
</dbReference>
<dbReference type="EMBL" id="RKRE01000002">
    <property type="protein sequence ID" value="RPF47135.1"/>
    <property type="molecule type" value="Genomic_DNA"/>
</dbReference>
<dbReference type="AlphaFoldDB" id="A0A3N5BMZ9"/>
<comment type="catalytic activity">
    <reaction evidence="1">
        <text>(2R)-2-phosphoglycerate = (2R)-3-phosphoglycerate</text>
        <dbReference type="Rhea" id="RHEA:15901"/>
        <dbReference type="ChEBI" id="CHEBI:58272"/>
        <dbReference type="ChEBI" id="CHEBI:58289"/>
        <dbReference type="EC" id="5.4.2.12"/>
    </reaction>
</comment>
<evidence type="ECO:0000256" key="5">
    <source>
        <dbReference type="ARBA" id="ARBA00023152"/>
    </source>
</evidence>
<comment type="caution">
    <text evidence="8">The sequence shown here is derived from an EMBL/GenBank/DDBJ whole genome shotgun (WGS) entry which is preliminary data.</text>
</comment>
<comment type="pathway">
    <text evidence="3">Carbohydrate degradation.</text>
</comment>
<reference evidence="8 9" key="1">
    <citation type="submission" date="2018-11" db="EMBL/GenBank/DDBJ databases">
        <title>Genomic Encyclopedia of Type Strains, Phase IV (KMG-IV): sequencing the most valuable type-strain genomes for metagenomic binning, comparative biology and taxonomic classification.</title>
        <authorList>
            <person name="Goeker M."/>
        </authorList>
    </citation>
    <scope>NUCLEOTIDE SEQUENCE [LARGE SCALE GENOMIC DNA]</scope>
    <source>
        <strain evidence="8 9">DSM 102936</strain>
    </source>
</reference>
<evidence type="ECO:0000256" key="1">
    <source>
        <dbReference type="ARBA" id="ARBA00000370"/>
    </source>
</evidence>
<dbReference type="GO" id="GO:0006096">
    <property type="term" value="P:glycolytic process"/>
    <property type="evidence" value="ECO:0007669"/>
    <property type="project" value="UniProtKB-KW"/>
</dbReference>
<evidence type="ECO:0000256" key="2">
    <source>
        <dbReference type="ARBA" id="ARBA00002315"/>
    </source>
</evidence>
<evidence type="ECO:0000256" key="6">
    <source>
        <dbReference type="ARBA" id="ARBA00023235"/>
    </source>
</evidence>
<dbReference type="NCBIfam" id="TIGR02535">
    <property type="entry name" value="hyp_Hser_kinase"/>
    <property type="match status" value="1"/>
</dbReference>
<proteinExistence type="inferred from homology"/>
<dbReference type="GO" id="GO:0004619">
    <property type="term" value="F:phosphoglycerate mutase activity"/>
    <property type="evidence" value="ECO:0007669"/>
    <property type="project" value="UniProtKB-EC"/>
</dbReference>